<evidence type="ECO:0000313" key="2">
    <source>
        <dbReference type="Proteomes" id="UP001338125"/>
    </source>
</evidence>
<keyword evidence="2" id="KW-1185">Reference proteome</keyword>
<reference evidence="1 2" key="1">
    <citation type="submission" date="2024-01" db="EMBL/GenBank/DDBJ databases">
        <title>Complete genome of Cladobotryum mycophilum ATHUM6906.</title>
        <authorList>
            <person name="Christinaki A.C."/>
            <person name="Myridakis A.I."/>
            <person name="Kouvelis V.N."/>
        </authorList>
    </citation>
    <scope>NUCLEOTIDE SEQUENCE [LARGE SCALE GENOMIC DNA]</scope>
    <source>
        <strain evidence="1 2">ATHUM6906</strain>
    </source>
</reference>
<gene>
    <name evidence="1" type="ORF">PT974_00243</name>
</gene>
<accession>A0ABR0T0I6</accession>
<evidence type="ECO:0000313" key="1">
    <source>
        <dbReference type="EMBL" id="KAK5997878.1"/>
    </source>
</evidence>
<comment type="caution">
    <text evidence="1">The sequence shown here is derived from an EMBL/GenBank/DDBJ whole genome shotgun (WGS) entry which is preliminary data.</text>
</comment>
<organism evidence="1 2">
    <name type="scientific">Cladobotryum mycophilum</name>
    <dbReference type="NCBI Taxonomy" id="491253"/>
    <lineage>
        <taxon>Eukaryota</taxon>
        <taxon>Fungi</taxon>
        <taxon>Dikarya</taxon>
        <taxon>Ascomycota</taxon>
        <taxon>Pezizomycotina</taxon>
        <taxon>Sordariomycetes</taxon>
        <taxon>Hypocreomycetidae</taxon>
        <taxon>Hypocreales</taxon>
        <taxon>Hypocreaceae</taxon>
        <taxon>Cladobotryum</taxon>
    </lineage>
</organism>
<dbReference type="EMBL" id="JAVFKD010000001">
    <property type="protein sequence ID" value="KAK5997878.1"/>
    <property type="molecule type" value="Genomic_DNA"/>
</dbReference>
<proteinExistence type="predicted"/>
<protein>
    <submittedName>
        <fullName evidence="1">Uncharacterized protein</fullName>
    </submittedName>
</protein>
<name>A0ABR0T0I6_9HYPO</name>
<sequence>MYSLDDYFRFLKPDRPTGLVFVDAPALETTLAVVAAQRFSMTASERRGLRTLKTFLAEDTRSFASRYHRFTVVSLHQALSVCSMSEEDRQRFKANSGRFLGNYTFMAACELPCYDRRAGIVHLGRLCVGCLYARYEEHGYKMPPVMRDNLMSDEGYIAHFIYCPRARFVWESSVYGSQRAPQLERLLRHNKRMPISEILNPA</sequence>
<dbReference type="Proteomes" id="UP001338125">
    <property type="component" value="Unassembled WGS sequence"/>
</dbReference>